<comment type="caution">
    <text evidence="1">The sequence shown here is derived from an EMBL/GenBank/DDBJ whole genome shotgun (WGS) entry which is preliminary data.</text>
</comment>
<gene>
    <name evidence="1" type="ORF">AtubIFM56815_008650</name>
</gene>
<dbReference type="Proteomes" id="UP001144157">
    <property type="component" value="Unassembled WGS sequence"/>
</dbReference>
<reference evidence="1" key="1">
    <citation type="submission" date="2022-07" db="EMBL/GenBank/DDBJ databases">
        <title>Taxonomy of Aspergillus series Nigri: significant species reduction supported by multi-species coalescent approaches.</title>
        <authorList>
            <person name="Bian C."/>
            <person name="Kusuya Y."/>
            <person name="Sklenar F."/>
            <person name="D'hooge E."/>
            <person name="Yaguchi T."/>
            <person name="Takahashi H."/>
            <person name="Hubka V."/>
        </authorList>
    </citation>
    <scope>NUCLEOTIDE SEQUENCE</scope>
    <source>
        <strain evidence="1">IFM 56815</strain>
    </source>
</reference>
<dbReference type="EMBL" id="BRPE01000005">
    <property type="protein sequence ID" value="GLA84437.1"/>
    <property type="molecule type" value="Genomic_DNA"/>
</dbReference>
<sequence length="65" mass="7476">MAPDYQERPDTNPENEYRCSSYVSVTGGGSGDMLLMFFTDVKENRQHRAAFGEFLRTWADYCKDA</sequence>
<evidence type="ECO:0000313" key="2">
    <source>
        <dbReference type="Proteomes" id="UP001144157"/>
    </source>
</evidence>
<protein>
    <submittedName>
        <fullName evidence="1">Uncharacterized protein</fullName>
    </submittedName>
</protein>
<dbReference type="AlphaFoldDB" id="A0A9W6AMY1"/>
<organism evidence="1 2">
    <name type="scientific">Aspergillus tubingensis</name>
    <dbReference type="NCBI Taxonomy" id="5068"/>
    <lineage>
        <taxon>Eukaryota</taxon>
        <taxon>Fungi</taxon>
        <taxon>Dikarya</taxon>
        <taxon>Ascomycota</taxon>
        <taxon>Pezizomycotina</taxon>
        <taxon>Eurotiomycetes</taxon>
        <taxon>Eurotiomycetidae</taxon>
        <taxon>Eurotiales</taxon>
        <taxon>Aspergillaceae</taxon>
        <taxon>Aspergillus</taxon>
        <taxon>Aspergillus subgen. Circumdati</taxon>
    </lineage>
</organism>
<proteinExistence type="predicted"/>
<name>A0A9W6AMY1_ASPTU</name>
<evidence type="ECO:0000313" key="1">
    <source>
        <dbReference type="EMBL" id="GLA84437.1"/>
    </source>
</evidence>
<accession>A0A9W6AMY1</accession>